<gene>
    <name evidence="1" type="ORF">Athens101428_281</name>
</gene>
<dbReference type="AlphaFoldDB" id="A0A554LNQ9"/>
<evidence type="ECO:0000313" key="1">
    <source>
        <dbReference type="EMBL" id="TSC94424.1"/>
    </source>
</evidence>
<evidence type="ECO:0000313" key="2">
    <source>
        <dbReference type="Proteomes" id="UP000316495"/>
    </source>
</evidence>
<dbReference type="EMBL" id="VMGN01000013">
    <property type="protein sequence ID" value="TSC94424.1"/>
    <property type="molecule type" value="Genomic_DNA"/>
</dbReference>
<protein>
    <submittedName>
        <fullName evidence="1">Uncharacterized protein</fullName>
    </submittedName>
</protein>
<organism evidence="1 2">
    <name type="scientific">Candidatus Berkelbacteria bacterium Athens1014_28</name>
    <dbReference type="NCBI Taxonomy" id="2017145"/>
    <lineage>
        <taxon>Bacteria</taxon>
        <taxon>Candidatus Berkelbacteria</taxon>
    </lineage>
</organism>
<accession>A0A554LNQ9</accession>
<sequence length="457" mass="49709">MFDTKEGFVLKTKLKSLFIATLIFPLIFGGIFGVEKGEAATTPQITTGSGWDSLKLSFGDSGDPGNSIKAAAVISGTSLSTTFNKGSTYTRDQFVDSDKPADTLYTYDIRGYNLHPGDASVACTESANAVLVIWRQQGQTGYNWREAGVYLIEKGQVSNFRRVNEDDFISHMGIGFDVGGVVVRDGLCKPLSPFNKDFIRALNSSTFINTKTVDTTIDISDPDKVCPEMATLWDGIKNNMRKLFYSDVDSYWIDQESSSYGLRKITIAQAFSAIQSMGITALLAAPEIIKAMIVIDSTKQKVLNPNGVQLMNSTYKDAIQLKKYLDEFVKNGKPLSYCSKQTFTEFKFDETSGPGAKITDIKKFQEAVDKVVAELTKYSDVLGSPSSSVDPDELNSCGSVGIGNIIPWMLCNLGDMLHGFANIMTTKSVEYLKASIGIDISDPTSTSAPATTPATTP</sequence>
<name>A0A554LNQ9_9BACT</name>
<proteinExistence type="predicted"/>
<comment type="caution">
    <text evidence="1">The sequence shown here is derived from an EMBL/GenBank/DDBJ whole genome shotgun (WGS) entry which is preliminary data.</text>
</comment>
<reference evidence="1 2" key="1">
    <citation type="submission" date="2017-07" db="EMBL/GenBank/DDBJ databases">
        <title>Mechanisms for carbon and nitrogen cycling indicate functional differentiation within the Candidate Phyla Radiation.</title>
        <authorList>
            <person name="Danczak R.E."/>
            <person name="Johnston M.D."/>
            <person name="Kenah C."/>
            <person name="Slattery M."/>
            <person name="Wrighton K.C."/>
            <person name="Wilkins M.J."/>
        </authorList>
    </citation>
    <scope>NUCLEOTIDE SEQUENCE [LARGE SCALE GENOMIC DNA]</scope>
    <source>
        <strain evidence="1">Athens1014_28</strain>
    </source>
</reference>
<dbReference type="Proteomes" id="UP000316495">
    <property type="component" value="Unassembled WGS sequence"/>
</dbReference>